<proteinExistence type="inferred from homology"/>
<evidence type="ECO:0000313" key="6">
    <source>
        <dbReference type="EMBL" id="RNA39719.1"/>
    </source>
</evidence>
<comment type="caution">
    <text evidence="6">The sequence shown here is derived from an EMBL/GenBank/DDBJ whole genome shotgun (WGS) entry which is preliminary data.</text>
</comment>
<keyword evidence="5 6" id="KW-0326">Glycosidase</keyword>
<dbReference type="PANTHER" id="PTHR23403">
    <property type="entry name" value="TREHALASE"/>
    <property type="match status" value="1"/>
</dbReference>
<comment type="similarity">
    <text evidence="2 5">Belongs to the glycosyl hydrolase 37 family.</text>
</comment>
<protein>
    <recommendedName>
        <fullName evidence="4 5">Trehalase</fullName>
        <ecNumber evidence="3 5">3.2.1.28</ecNumber>
    </recommendedName>
    <alternativeName>
        <fullName evidence="5">Alpha-trehalose glucohydrolase</fullName>
    </alternativeName>
</protein>
<keyword evidence="5 6" id="KW-0378">Hydrolase</keyword>
<dbReference type="PANTHER" id="PTHR23403:SF1">
    <property type="entry name" value="TREHALASE"/>
    <property type="match status" value="1"/>
</dbReference>
<keyword evidence="7" id="KW-1185">Reference proteome</keyword>
<dbReference type="Proteomes" id="UP000276133">
    <property type="component" value="Unassembled WGS sequence"/>
</dbReference>
<dbReference type="InterPro" id="IPR012341">
    <property type="entry name" value="6hp_glycosidase-like_sf"/>
</dbReference>
<name>A0A3M7SVJ0_BRAPC</name>
<evidence type="ECO:0000313" key="7">
    <source>
        <dbReference type="Proteomes" id="UP000276133"/>
    </source>
</evidence>
<dbReference type="PRINTS" id="PR00744">
    <property type="entry name" value="GLHYDRLASE37"/>
</dbReference>
<feature type="non-terminal residue" evidence="6">
    <location>
        <position position="425"/>
    </location>
</feature>
<organism evidence="6 7">
    <name type="scientific">Brachionus plicatilis</name>
    <name type="common">Marine rotifer</name>
    <name type="synonym">Brachionus muelleri</name>
    <dbReference type="NCBI Taxonomy" id="10195"/>
    <lineage>
        <taxon>Eukaryota</taxon>
        <taxon>Metazoa</taxon>
        <taxon>Spiralia</taxon>
        <taxon>Gnathifera</taxon>
        <taxon>Rotifera</taxon>
        <taxon>Eurotatoria</taxon>
        <taxon>Monogononta</taxon>
        <taxon>Pseudotrocha</taxon>
        <taxon>Ploima</taxon>
        <taxon>Brachionidae</taxon>
        <taxon>Brachionus</taxon>
    </lineage>
</organism>
<evidence type="ECO:0000256" key="1">
    <source>
        <dbReference type="ARBA" id="ARBA00001576"/>
    </source>
</evidence>
<evidence type="ECO:0000256" key="4">
    <source>
        <dbReference type="ARBA" id="ARBA00019905"/>
    </source>
</evidence>
<dbReference type="STRING" id="10195.A0A3M7SVJ0"/>
<dbReference type="Gene3D" id="1.50.10.10">
    <property type="match status" value="1"/>
</dbReference>
<dbReference type="OrthoDB" id="3542292at2759"/>
<accession>A0A3M7SVJ0</accession>
<evidence type="ECO:0000256" key="3">
    <source>
        <dbReference type="ARBA" id="ARBA00012757"/>
    </source>
</evidence>
<evidence type="ECO:0000256" key="2">
    <source>
        <dbReference type="ARBA" id="ARBA00005615"/>
    </source>
</evidence>
<dbReference type="SUPFAM" id="SSF48208">
    <property type="entry name" value="Six-hairpin glycosidases"/>
    <property type="match status" value="1"/>
</dbReference>
<reference evidence="6 7" key="1">
    <citation type="journal article" date="2018" name="Sci. Rep.">
        <title>Genomic signatures of local adaptation to the degree of environmental predictability in rotifers.</title>
        <authorList>
            <person name="Franch-Gras L."/>
            <person name="Hahn C."/>
            <person name="Garcia-Roger E.M."/>
            <person name="Carmona M.J."/>
            <person name="Serra M."/>
            <person name="Gomez A."/>
        </authorList>
    </citation>
    <scope>NUCLEOTIDE SEQUENCE [LARGE SCALE GENOMIC DNA]</scope>
    <source>
        <strain evidence="6">HYR1</strain>
    </source>
</reference>
<dbReference type="EC" id="3.2.1.28" evidence="3 5"/>
<dbReference type="GO" id="GO:0004555">
    <property type="term" value="F:alpha,alpha-trehalase activity"/>
    <property type="evidence" value="ECO:0007669"/>
    <property type="project" value="UniProtKB-EC"/>
</dbReference>
<dbReference type="InterPro" id="IPR001661">
    <property type="entry name" value="Glyco_hydro_37"/>
</dbReference>
<comment type="catalytic activity">
    <reaction evidence="1 5">
        <text>alpha,alpha-trehalose + H2O = alpha-D-glucose + beta-D-glucose</text>
        <dbReference type="Rhea" id="RHEA:32675"/>
        <dbReference type="ChEBI" id="CHEBI:15377"/>
        <dbReference type="ChEBI" id="CHEBI:15903"/>
        <dbReference type="ChEBI" id="CHEBI:16551"/>
        <dbReference type="ChEBI" id="CHEBI:17925"/>
        <dbReference type="EC" id="3.2.1.28"/>
    </reaction>
</comment>
<dbReference type="GO" id="GO:0005993">
    <property type="term" value="P:trehalose catabolic process"/>
    <property type="evidence" value="ECO:0007669"/>
    <property type="project" value="TreeGrafter"/>
</dbReference>
<dbReference type="Pfam" id="PF01204">
    <property type="entry name" value="Trehalase"/>
    <property type="match status" value="1"/>
</dbReference>
<sequence length="425" mass="49482">MLKCVDKYTCTTRCCSMRKCRSFSDISSLKKSLIIGNERLLHIIQMSKVYKDSKTFVDMVTKYGEEVVISNFNKLGDSPSIEEIKKFLDENFHEVGHDLVQVEPNDWFEHAPFLAKLNDKNLLNFGGYLNSKWKMLIRNFDRTRVCTDCTSTALFSKNSFIVPGGRFIEYYYWDTFWCIEGLLSSGMTKTAKGIIENFIDVVKVNGFVPNGSRMYYLNRSQPPLLIQMVEAYFRETGDVQFLADCIESLDTEYEYWMNNKSIILDLGGENFRLNLYKVKSFNPRPESYSEDYLNAQNHSNKEEYFSNIITATESGWDFSSRWLENPCDIKTIQIKNIIPVDLNSIMFMNETSLFKFHKILNSEKSGYYERAIKRRHKAINKVFWNKKLNTWGDFNLKHDGVSSNFLYISDLSPLWSGVKAPVDPD</sequence>
<gene>
    <name evidence="6" type="ORF">BpHYR1_029907</name>
</gene>
<dbReference type="AlphaFoldDB" id="A0A3M7SVJ0"/>
<dbReference type="EMBL" id="REGN01000710">
    <property type="protein sequence ID" value="RNA39719.1"/>
    <property type="molecule type" value="Genomic_DNA"/>
</dbReference>
<dbReference type="InterPro" id="IPR008928">
    <property type="entry name" value="6-hairpin_glycosidase_sf"/>
</dbReference>
<evidence type="ECO:0000256" key="5">
    <source>
        <dbReference type="RuleBase" id="RU361180"/>
    </source>
</evidence>